<feature type="region of interest" description="Disordered" evidence="1">
    <location>
        <begin position="114"/>
        <end position="157"/>
    </location>
</feature>
<protein>
    <submittedName>
        <fullName evidence="2">Uncharacterized protein</fullName>
    </submittedName>
</protein>
<dbReference type="EMBL" id="BTGU01000067">
    <property type="protein sequence ID" value="GMN56949.1"/>
    <property type="molecule type" value="Genomic_DNA"/>
</dbReference>
<sequence length="157" mass="17643">MGVRIRVGFLYKGWGRGRVSGRQLGLGFKKRLGSDFKMGVEVWLPDWDWDRISRPGCGFRTKSRGCLKGGRVSRWESGSSFGTKGLGQGWVSGLGDRVLRLRSRSSFEMRVRIGFDPDPVPKPDPTTTSKLDHETRLDLVPKPNSNLRLETKPLSQP</sequence>
<evidence type="ECO:0000313" key="2">
    <source>
        <dbReference type="EMBL" id="GMN56949.1"/>
    </source>
</evidence>
<reference evidence="2" key="1">
    <citation type="submission" date="2023-07" db="EMBL/GenBank/DDBJ databases">
        <title>draft genome sequence of fig (Ficus carica).</title>
        <authorList>
            <person name="Takahashi T."/>
            <person name="Nishimura K."/>
        </authorList>
    </citation>
    <scope>NUCLEOTIDE SEQUENCE</scope>
</reference>
<name>A0AA88DKP2_FICCA</name>
<keyword evidence="3" id="KW-1185">Reference proteome</keyword>
<proteinExistence type="predicted"/>
<organism evidence="2 3">
    <name type="scientific">Ficus carica</name>
    <name type="common">Common fig</name>
    <dbReference type="NCBI Taxonomy" id="3494"/>
    <lineage>
        <taxon>Eukaryota</taxon>
        <taxon>Viridiplantae</taxon>
        <taxon>Streptophyta</taxon>
        <taxon>Embryophyta</taxon>
        <taxon>Tracheophyta</taxon>
        <taxon>Spermatophyta</taxon>
        <taxon>Magnoliopsida</taxon>
        <taxon>eudicotyledons</taxon>
        <taxon>Gunneridae</taxon>
        <taxon>Pentapetalae</taxon>
        <taxon>rosids</taxon>
        <taxon>fabids</taxon>
        <taxon>Rosales</taxon>
        <taxon>Moraceae</taxon>
        <taxon>Ficeae</taxon>
        <taxon>Ficus</taxon>
    </lineage>
</organism>
<evidence type="ECO:0000256" key="1">
    <source>
        <dbReference type="SAM" id="MobiDB-lite"/>
    </source>
</evidence>
<feature type="compositionally biased region" description="Basic and acidic residues" evidence="1">
    <location>
        <begin position="130"/>
        <end position="139"/>
    </location>
</feature>
<feature type="compositionally biased region" description="Polar residues" evidence="1">
    <location>
        <begin position="143"/>
        <end position="157"/>
    </location>
</feature>
<dbReference type="Proteomes" id="UP001187192">
    <property type="component" value="Unassembled WGS sequence"/>
</dbReference>
<evidence type="ECO:0000313" key="3">
    <source>
        <dbReference type="Proteomes" id="UP001187192"/>
    </source>
</evidence>
<accession>A0AA88DKP2</accession>
<comment type="caution">
    <text evidence="2">The sequence shown here is derived from an EMBL/GenBank/DDBJ whole genome shotgun (WGS) entry which is preliminary data.</text>
</comment>
<gene>
    <name evidence="2" type="ORF">TIFTF001_026064</name>
</gene>
<dbReference type="AlphaFoldDB" id="A0AA88DKP2"/>